<reference evidence="5" key="2">
    <citation type="submission" date="2025-08" db="UniProtKB">
        <authorList>
            <consortium name="RefSeq"/>
        </authorList>
    </citation>
    <scope>IDENTIFICATION</scope>
    <source>
        <tissue evidence="5">Leaf</tissue>
    </source>
</reference>
<dbReference type="OrthoDB" id="1751882at2759"/>
<feature type="domain" description="CCHC-type" evidence="3">
    <location>
        <begin position="103"/>
        <end position="117"/>
    </location>
</feature>
<dbReference type="AlphaFoldDB" id="A0A1U7VT13"/>
<evidence type="ECO:0000313" key="5">
    <source>
        <dbReference type="RefSeq" id="XP_009769493.1"/>
    </source>
</evidence>
<feature type="region of interest" description="Disordered" evidence="2">
    <location>
        <begin position="1"/>
        <end position="38"/>
    </location>
</feature>
<accession>A0A1U7VT13</accession>
<keyword evidence="1" id="KW-0479">Metal-binding</keyword>
<feature type="compositionally biased region" description="Polar residues" evidence="2">
    <location>
        <begin position="20"/>
        <end position="31"/>
    </location>
</feature>
<evidence type="ECO:0000256" key="2">
    <source>
        <dbReference type="SAM" id="MobiDB-lite"/>
    </source>
</evidence>
<keyword evidence="1" id="KW-0862">Zinc</keyword>
<evidence type="ECO:0000256" key="1">
    <source>
        <dbReference type="PROSITE-ProRule" id="PRU00047"/>
    </source>
</evidence>
<sequence>MVAFAQATKNRKLKNRMESEGNSNARSTGNMGESLGGGRSAFWGGSSEMAQTAIVESFQARSGQQGIPPAGSVRREIPAAAEVLCLRCGKIHSGTCYLELPICYGCGIRGHVQRHCRVSRQGAGRGTILSSSPAVATSSAPSLPRGAPAPTGHGITRGGVHSSGRPSRFYAMSGRYTIEASPDVVTDELAGIPPDREID</sequence>
<keyword evidence="4" id="KW-1185">Reference proteome</keyword>
<proteinExistence type="predicted"/>
<reference evidence="4" key="1">
    <citation type="journal article" date="2013" name="Genome Biol.">
        <title>Reference genomes and transcriptomes of Nicotiana sylvestris and Nicotiana tomentosiformis.</title>
        <authorList>
            <person name="Sierro N."/>
            <person name="Battey J.N."/>
            <person name="Ouadi S."/>
            <person name="Bovet L."/>
            <person name="Goepfert S."/>
            <person name="Bakaher N."/>
            <person name="Peitsch M.C."/>
            <person name="Ivanov N.V."/>
        </authorList>
    </citation>
    <scope>NUCLEOTIDE SEQUENCE [LARGE SCALE GENOMIC DNA]</scope>
</reference>
<dbReference type="PROSITE" id="PS50158">
    <property type="entry name" value="ZF_CCHC"/>
    <property type="match status" value="1"/>
</dbReference>
<evidence type="ECO:0000313" key="4">
    <source>
        <dbReference type="Proteomes" id="UP000189701"/>
    </source>
</evidence>
<gene>
    <name evidence="5" type="primary">LOC104220348</name>
</gene>
<dbReference type="InterPro" id="IPR001878">
    <property type="entry name" value="Znf_CCHC"/>
</dbReference>
<protein>
    <submittedName>
        <fullName evidence="5">Uncharacterized protein LOC104220348</fullName>
    </submittedName>
</protein>
<name>A0A1U7VT13_NICSY</name>
<organism evidence="4 5">
    <name type="scientific">Nicotiana sylvestris</name>
    <name type="common">Wood tobacco</name>
    <name type="synonym">South American tobacco</name>
    <dbReference type="NCBI Taxonomy" id="4096"/>
    <lineage>
        <taxon>Eukaryota</taxon>
        <taxon>Viridiplantae</taxon>
        <taxon>Streptophyta</taxon>
        <taxon>Embryophyta</taxon>
        <taxon>Tracheophyta</taxon>
        <taxon>Spermatophyta</taxon>
        <taxon>Magnoliopsida</taxon>
        <taxon>eudicotyledons</taxon>
        <taxon>Gunneridae</taxon>
        <taxon>Pentapetalae</taxon>
        <taxon>asterids</taxon>
        <taxon>lamiids</taxon>
        <taxon>Solanales</taxon>
        <taxon>Solanaceae</taxon>
        <taxon>Nicotianoideae</taxon>
        <taxon>Nicotianeae</taxon>
        <taxon>Nicotiana</taxon>
    </lineage>
</organism>
<evidence type="ECO:0000259" key="3">
    <source>
        <dbReference type="PROSITE" id="PS50158"/>
    </source>
</evidence>
<dbReference type="Proteomes" id="UP000189701">
    <property type="component" value="Unplaced"/>
</dbReference>
<feature type="region of interest" description="Disordered" evidence="2">
    <location>
        <begin position="124"/>
        <end position="166"/>
    </location>
</feature>
<keyword evidence="1" id="KW-0863">Zinc-finger</keyword>
<dbReference type="GO" id="GO:0003676">
    <property type="term" value="F:nucleic acid binding"/>
    <property type="evidence" value="ECO:0007669"/>
    <property type="project" value="InterPro"/>
</dbReference>
<dbReference type="RefSeq" id="XP_009769493.1">
    <property type="nucleotide sequence ID" value="XM_009771191.1"/>
</dbReference>
<feature type="compositionally biased region" description="Low complexity" evidence="2">
    <location>
        <begin position="130"/>
        <end position="144"/>
    </location>
</feature>
<dbReference type="GO" id="GO:0008270">
    <property type="term" value="F:zinc ion binding"/>
    <property type="evidence" value="ECO:0007669"/>
    <property type="project" value="UniProtKB-KW"/>
</dbReference>